<keyword evidence="5 10" id="KW-0812">Transmembrane</keyword>
<dbReference type="RefSeq" id="WP_273598735.1">
    <property type="nucleotide sequence ID" value="NZ_JAQQXT010000001.1"/>
</dbReference>
<keyword evidence="6 11" id="KW-0798">TonB box</keyword>
<evidence type="ECO:0000256" key="4">
    <source>
        <dbReference type="ARBA" id="ARBA00022452"/>
    </source>
</evidence>
<evidence type="ECO:0000313" key="15">
    <source>
        <dbReference type="EMBL" id="MDC8770269.1"/>
    </source>
</evidence>
<dbReference type="InterPro" id="IPR036942">
    <property type="entry name" value="Beta-barrel_TonB_sf"/>
</dbReference>
<organism evidence="15 16">
    <name type="scientific">Roseateles albus</name>
    <dbReference type="NCBI Taxonomy" id="2987525"/>
    <lineage>
        <taxon>Bacteria</taxon>
        <taxon>Pseudomonadati</taxon>
        <taxon>Pseudomonadota</taxon>
        <taxon>Betaproteobacteria</taxon>
        <taxon>Burkholderiales</taxon>
        <taxon>Sphaerotilaceae</taxon>
        <taxon>Roseateles</taxon>
    </lineage>
</organism>
<feature type="chain" id="PRO_5045997316" evidence="12">
    <location>
        <begin position="23"/>
        <end position="984"/>
    </location>
</feature>
<evidence type="ECO:0000256" key="8">
    <source>
        <dbReference type="ARBA" id="ARBA00023170"/>
    </source>
</evidence>
<evidence type="ECO:0000256" key="6">
    <source>
        <dbReference type="ARBA" id="ARBA00023077"/>
    </source>
</evidence>
<evidence type="ECO:0000256" key="9">
    <source>
        <dbReference type="ARBA" id="ARBA00023237"/>
    </source>
</evidence>
<dbReference type="EMBL" id="JAQQXT010000001">
    <property type="protein sequence ID" value="MDC8770269.1"/>
    <property type="molecule type" value="Genomic_DNA"/>
</dbReference>
<evidence type="ECO:0000256" key="3">
    <source>
        <dbReference type="ARBA" id="ARBA00022448"/>
    </source>
</evidence>
<comment type="caution">
    <text evidence="15">The sequence shown here is derived from an EMBL/GenBank/DDBJ whole genome shotgun (WGS) entry which is preliminary data.</text>
</comment>
<dbReference type="InterPro" id="IPR037066">
    <property type="entry name" value="Plug_dom_sf"/>
</dbReference>
<evidence type="ECO:0000259" key="13">
    <source>
        <dbReference type="Pfam" id="PF00593"/>
    </source>
</evidence>
<evidence type="ECO:0000256" key="12">
    <source>
        <dbReference type="SAM" id="SignalP"/>
    </source>
</evidence>
<keyword evidence="4 10" id="KW-1134">Transmembrane beta strand</keyword>
<dbReference type="PANTHER" id="PTHR47234">
    <property type="match status" value="1"/>
</dbReference>
<feature type="signal peptide" evidence="12">
    <location>
        <begin position="1"/>
        <end position="22"/>
    </location>
</feature>
<keyword evidence="9 10" id="KW-0998">Cell outer membrane</keyword>
<protein>
    <submittedName>
        <fullName evidence="15">TonB-dependent receptor</fullName>
    </submittedName>
</protein>
<feature type="domain" description="TonB-dependent receptor-like beta-barrel" evidence="13">
    <location>
        <begin position="387"/>
        <end position="943"/>
    </location>
</feature>
<dbReference type="Pfam" id="PF07715">
    <property type="entry name" value="Plug"/>
    <property type="match status" value="1"/>
</dbReference>
<comment type="subcellular location">
    <subcellularLocation>
        <location evidence="1 10">Cell outer membrane</location>
        <topology evidence="1 10">Multi-pass membrane protein</topology>
    </subcellularLocation>
</comment>
<accession>A0ABT5K9N5</accession>
<sequence>MLKQPKVSAIGAAVFIVVGTMAAGAAQAQTAEPQKIERVEVTGSRILSMNAVSAAPIQVMTSADIAASGVTNLQELLTKSPLFVAGNSRTNSNFQTSGAGVSTIDLRGLGTQRTLVLVNGRRFVSGVPGSSDVDLNTIPTDFIERVETLTGGSSATYGSDAISGVVNIVLKKGFEGLTVNAQTGRTTEGDGTKQILSGTMGANLANGKGNVMIHGAYTKEGAVYARDRGWATDEISTGAGVTGEAADLFAVTAPFFSSFAPQGRFFFKDADGKNKNYTYDAAGKEIPFSTNGPAGDGVGATGFNRQAYRAIAVPTDRFLLAAKGDYALSDEHTAFFEGTYAATKTRSNIEPYPLDSININKASGGLIPAEFMVGGVKMRNPLVPDYLYSRATDRDGDGLKDYNFTRRMSDFGGRTAGAERDTFRALAGLKGDLTKSWSYEAFASYGFTKEGQTGSGQVNVLNFRNALEAIPDVNDVNGNGNRTEAICMDANARAQGCVPANVFGVNTLSPGAIKYINAPSSMNTKITQKVVGASVSGEAFELPAGPLGVAAGAEWREESSDQTFDALTQAGLNAGNALPNTAGKFDVSEAFVEVKAPLLKNLALVKSLDATGAVRVGKYSSVGNVTSWTGGLDWAVNSMFRVRANTASSTRAPTVGELFSAPAQTFPSGIADPCEGTTLAGTSAKDVACRANAGVAANMAANGGKFTLNQADKQGMSGYDSGNPNLKAEKGQSTTLGFVVTPKDIAVLKNVAITVDYFDIKVTDAIGSPGRTFTLNQCYGGGDQSYCKFVVRRQANAGSNSAGSLEYVNQTQENSGGLGTRGIDLTTAYAENVGPGRLDARLAYTYLIRGYYVPRPGADTDYSTGEVGSARNKWAFNLGYTWGNFGVKTTTSFIGESRLDDQFMADFPDATPDQSKISSKTYFDLQGTYTMKKMQVYLGVDNLFNTKPPSIPSGVSGNTTGTRTNATVYDVLGSRYYVGLRFTM</sequence>
<evidence type="ECO:0000256" key="10">
    <source>
        <dbReference type="PROSITE-ProRule" id="PRU01360"/>
    </source>
</evidence>
<reference evidence="15 16" key="1">
    <citation type="submission" date="2022-10" db="EMBL/GenBank/DDBJ databases">
        <title>Paucibacter sp. hw1 Genome sequencing.</title>
        <authorList>
            <person name="Park S."/>
        </authorList>
    </citation>
    <scope>NUCLEOTIDE SEQUENCE [LARGE SCALE GENOMIC DNA]</scope>
    <source>
        <strain evidence="16">hw1</strain>
    </source>
</reference>
<evidence type="ECO:0000256" key="7">
    <source>
        <dbReference type="ARBA" id="ARBA00023136"/>
    </source>
</evidence>
<feature type="domain" description="TonB-dependent receptor plug" evidence="14">
    <location>
        <begin position="54"/>
        <end position="165"/>
    </location>
</feature>
<keyword evidence="3 10" id="KW-0813">Transport</keyword>
<dbReference type="Gene3D" id="2.40.170.20">
    <property type="entry name" value="TonB-dependent receptor, beta-barrel domain"/>
    <property type="match status" value="1"/>
</dbReference>
<keyword evidence="8 15" id="KW-0675">Receptor</keyword>
<dbReference type="PROSITE" id="PS52016">
    <property type="entry name" value="TONB_DEPENDENT_REC_3"/>
    <property type="match status" value="1"/>
</dbReference>
<dbReference type="Proteomes" id="UP001221189">
    <property type="component" value="Unassembled WGS sequence"/>
</dbReference>
<comment type="similarity">
    <text evidence="2 10 11">Belongs to the TonB-dependent receptor family.</text>
</comment>
<dbReference type="InterPro" id="IPR012910">
    <property type="entry name" value="Plug_dom"/>
</dbReference>
<keyword evidence="7 10" id="KW-0472">Membrane</keyword>
<name>A0ABT5K9N5_9BURK</name>
<evidence type="ECO:0000256" key="5">
    <source>
        <dbReference type="ARBA" id="ARBA00022692"/>
    </source>
</evidence>
<dbReference type="PANTHER" id="PTHR47234:SF2">
    <property type="entry name" value="TONB-DEPENDENT RECEPTOR"/>
    <property type="match status" value="1"/>
</dbReference>
<dbReference type="Pfam" id="PF00593">
    <property type="entry name" value="TonB_dep_Rec_b-barrel"/>
    <property type="match status" value="1"/>
</dbReference>
<evidence type="ECO:0000256" key="11">
    <source>
        <dbReference type="RuleBase" id="RU003357"/>
    </source>
</evidence>
<dbReference type="Gene3D" id="2.170.130.10">
    <property type="entry name" value="TonB-dependent receptor, plug domain"/>
    <property type="match status" value="1"/>
</dbReference>
<keyword evidence="12" id="KW-0732">Signal</keyword>
<dbReference type="InterPro" id="IPR000531">
    <property type="entry name" value="Beta-barrel_TonB"/>
</dbReference>
<gene>
    <name evidence="15" type="ORF">PRZ03_01710</name>
</gene>
<evidence type="ECO:0000256" key="1">
    <source>
        <dbReference type="ARBA" id="ARBA00004571"/>
    </source>
</evidence>
<keyword evidence="16" id="KW-1185">Reference proteome</keyword>
<evidence type="ECO:0000313" key="16">
    <source>
        <dbReference type="Proteomes" id="UP001221189"/>
    </source>
</evidence>
<dbReference type="InterPro" id="IPR039426">
    <property type="entry name" value="TonB-dep_rcpt-like"/>
</dbReference>
<evidence type="ECO:0000256" key="2">
    <source>
        <dbReference type="ARBA" id="ARBA00009810"/>
    </source>
</evidence>
<dbReference type="SUPFAM" id="SSF56935">
    <property type="entry name" value="Porins"/>
    <property type="match status" value="1"/>
</dbReference>
<evidence type="ECO:0000259" key="14">
    <source>
        <dbReference type="Pfam" id="PF07715"/>
    </source>
</evidence>
<proteinExistence type="inferred from homology"/>